<organism evidence="1 2">
    <name type="scientific">Blastococcus brunescens</name>
    <dbReference type="NCBI Taxonomy" id="1564165"/>
    <lineage>
        <taxon>Bacteria</taxon>
        <taxon>Bacillati</taxon>
        <taxon>Actinomycetota</taxon>
        <taxon>Actinomycetes</taxon>
        <taxon>Geodermatophilales</taxon>
        <taxon>Geodermatophilaceae</taxon>
        <taxon>Blastococcus</taxon>
    </lineage>
</organism>
<dbReference type="Proteomes" id="UP001324287">
    <property type="component" value="Chromosome"/>
</dbReference>
<accession>A0ABZ1B2G3</accession>
<evidence type="ECO:0000313" key="1">
    <source>
        <dbReference type="EMBL" id="WRL64934.1"/>
    </source>
</evidence>
<proteinExistence type="predicted"/>
<evidence type="ECO:0000313" key="2">
    <source>
        <dbReference type="Proteomes" id="UP001324287"/>
    </source>
</evidence>
<sequence length="69" mass="7008">MLVVVTTVAAPQFFSRHFDLLLQAQEGQMELSDADALAGQLAAAGFLAGPARPLAAGMPVVTVTASLPG</sequence>
<reference evidence="1 2" key="1">
    <citation type="submission" date="2023-12" db="EMBL/GenBank/DDBJ databases">
        <title>Blastococcus brunescens sp. nov., an actonobacterium isolated from sandstone collected in sahara desert.</title>
        <authorList>
            <person name="Gtari M."/>
            <person name="Ghodhbane F."/>
        </authorList>
    </citation>
    <scope>NUCLEOTIDE SEQUENCE [LARGE SCALE GENOMIC DNA]</scope>
    <source>
        <strain evidence="1 2">BMG 8361</strain>
    </source>
</reference>
<protein>
    <submittedName>
        <fullName evidence="1">Uncharacterized protein</fullName>
    </submittedName>
</protein>
<dbReference type="EMBL" id="CP141261">
    <property type="protein sequence ID" value="WRL64934.1"/>
    <property type="molecule type" value="Genomic_DNA"/>
</dbReference>
<gene>
    <name evidence="1" type="ORF">U6N30_04195</name>
</gene>
<name>A0ABZ1B2G3_9ACTN</name>
<dbReference type="RefSeq" id="WP_324276258.1">
    <property type="nucleotide sequence ID" value="NZ_CP141261.1"/>
</dbReference>
<keyword evidence="2" id="KW-1185">Reference proteome</keyword>